<accession>A0A7W8ZS96</accession>
<protein>
    <submittedName>
        <fullName evidence="1">Uncharacterized protein</fullName>
    </submittedName>
</protein>
<evidence type="ECO:0000313" key="1">
    <source>
        <dbReference type="EMBL" id="MBB5639035.1"/>
    </source>
</evidence>
<dbReference type="EMBL" id="JACHCE010000011">
    <property type="protein sequence ID" value="MBB5639035.1"/>
    <property type="molecule type" value="Genomic_DNA"/>
</dbReference>
<evidence type="ECO:0000313" key="2">
    <source>
        <dbReference type="Proteomes" id="UP000537204"/>
    </source>
</evidence>
<proteinExistence type="predicted"/>
<sequence>MFKLIMRIHDTHLYLNNTKESFIRINPIRGSTADALITRPAKTQPEMQFSGI</sequence>
<organism evidence="1 2">
    <name type="scientific">Pedobacter cryoconitis</name>
    <dbReference type="NCBI Taxonomy" id="188932"/>
    <lineage>
        <taxon>Bacteria</taxon>
        <taxon>Pseudomonadati</taxon>
        <taxon>Bacteroidota</taxon>
        <taxon>Sphingobacteriia</taxon>
        <taxon>Sphingobacteriales</taxon>
        <taxon>Sphingobacteriaceae</taxon>
        <taxon>Pedobacter</taxon>
    </lineage>
</organism>
<dbReference type="Proteomes" id="UP000537204">
    <property type="component" value="Unassembled WGS sequence"/>
</dbReference>
<comment type="caution">
    <text evidence="1">The sequence shown here is derived from an EMBL/GenBank/DDBJ whole genome shotgun (WGS) entry which is preliminary data.</text>
</comment>
<gene>
    <name evidence="1" type="ORF">HDE68_004973</name>
</gene>
<name>A0A7W8ZS96_9SPHI</name>
<dbReference type="AlphaFoldDB" id="A0A7W8ZS96"/>
<reference evidence="1 2" key="1">
    <citation type="submission" date="2020-08" db="EMBL/GenBank/DDBJ databases">
        <title>Genomic Encyclopedia of Type Strains, Phase IV (KMG-V): Genome sequencing to study the core and pangenomes of soil and plant-associated prokaryotes.</title>
        <authorList>
            <person name="Whitman W."/>
        </authorList>
    </citation>
    <scope>NUCLEOTIDE SEQUENCE [LARGE SCALE GENOMIC DNA]</scope>
    <source>
        <strain evidence="1 2">S3M1</strain>
    </source>
</reference>
<dbReference type="RefSeq" id="WP_183884926.1">
    <property type="nucleotide sequence ID" value="NZ_JACHCE010000011.1"/>
</dbReference>